<dbReference type="EMBL" id="CM056742">
    <property type="protein sequence ID" value="KAJ8680081.1"/>
    <property type="molecule type" value="Genomic_DNA"/>
</dbReference>
<protein>
    <submittedName>
        <fullName evidence="1">Uncharacterized protein</fullName>
    </submittedName>
</protein>
<evidence type="ECO:0000313" key="2">
    <source>
        <dbReference type="Proteomes" id="UP001239111"/>
    </source>
</evidence>
<organism evidence="1 2">
    <name type="scientific">Eretmocerus hayati</name>
    <dbReference type="NCBI Taxonomy" id="131215"/>
    <lineage>
        <taxon>Eukaryota</taxon>
        <taxon>Metazoa</taxon>
        <taxon>Ecdysozoa</taxon>
        <taxon>Arthropoda</taxon>
        <taxon>Hexapoda</taxon>
        <taxon>Insecta</taxon>
        <taxon>Pterygota</taxon>
        <taxon>Neoptera</taxon>
        <taxon>Endopterygota</taxon>
        <taxon>Hymenoptera</taxon>
        <taxon>Apocrita</taxon>
        <taxon>Proctotrupomorpha</taxon>
        <taxon>Chalcidoidea</taxon>
        <taxon>Aphelinidae</taxon>
        <taxon>Aphelininae</taxon>
        <taxon>Eretmocerus</taxon>
    </lineage>
</organism>
<accession>A0ACC2PB72</accession>
<evidence type="ECO:0000313" key="1">
    <source>
        <dbReference type="EMBL" id="KAJ8680081.1"/>
    </source>
</evidence>
<gene>
    <name evidence="1" type="ORF">QAD02_015868</name>
</gene>
<proteinExistence type="predicted"/>
<keyword evidence="2" id="KW-1185">Reference proteome</keyword>
<reference evidence="1" key="1">
    <citation type="submission" date="2023-04" db="EMBL/GenBank/DDBJ databases">
        <title>A chromosome-level genome assembly of the parasitoid wasp Eretmocerus hayati.</title>
        <authorList>
            <person name="Zhong Y."/>
            <person name="Liu S."/>
            <person name="Liu Y."/>
        </authorList>
    </citation>
    <scope>NUCLEOTIDE SEQUENCE</scope>
    <source>
        <strain evidence="1">ZJU_SS_LIU_2023</strain>
    </source>
</reference>
<sequence length="1788" mass="201776">MLWSAALWLLLAGAAVASQHGGWEDGKQYLYKVKSRTMAAVNQQSNQYAGILIDADLKLQVHGGNTLRATISHAKYAQIHTRLDKGWEAEIPESQMQTRDLPLSNKPIEIKVKNGVVKDLVVNKHIPTWELNVIKSIISGLQVDAQGENKLKSEGKEKSTDKTSYESHKVMEDSISGKCEVIYNISPVTSRLIQSKPELVPLPELLNEGGLLLVSKIKNYSNCDQRISYNFGINRENNWEPGNNYNGKYLLRSTSGRIVISGDVKRYTIQSSLTTNKIIHSGDDSMENQQGVVFSSMNLTISEVKDISDQIPSVTDARATGNLVYNYDNPFDMTTSWRPRSTDDHRNNKNQRRNDETDSDESTDNTGSSSESSEARTDNHEYLQQKPKIEQPAHNPFLPLYIGNRGKSIKIDNKVDAVKHARSLAQQIGQELERADTIPDEKTLEKFTILIRLIRILDREQIAEVRRELYEQHPTANQLKQSDVNRRVRRNTWIAVRDALAEAGTGPALLNIKYLIENKQIKDGEAVNVINTVAKSARTPTPEYMRTLYDMAMDIPKDEEAVREAAIFAFSDLARQVIVDRRAARKRYPLNIFGRLFSKNNKDLHTIYLPKLMSELESAIEEANTRKVQLYSTAIGKIAHPRMLAIYEPYLEGKKPISLHQRLVMVLSLDKLAEVFPKIARSVLFKIYINNEDSYEIRTAAVYLLMKAKPSPSMVHRIAEHTNFDSNKQVNSAVKSIIDSLSRLQDDENQELAESARSAQALLTPENYGPQYSMGEVLTWKNPLTEAGFSLEAYTIGSDDSIIPKGFYLSNTPSSMGMKGSKMEALLLLSSSKAFIDLIFQKLEGDQNSQSQDGSQQTYSPENLAKMLGVSEKESKKLEGLLFTSNGFGNHYTSFDKKTLESIPKQFEQVIENMKKGEGYEETKLNNIEVTVSFPTDTGFPFYFTYNNPTVMSLNGATKLNVEPESESQMPKSIKAFGKVRIVYGMEVQKRIGFVTPFESQEYIAGIDKSVQIHLPIHTELDINLEKNEARLSVKPNADKEEYRVLQYELEPFTAKHDIFNLEPITRDEDTHVLMKNKVQHSQVDINDKKDKLRLQFKWESKHRLQNTIEAVNDLSQSILSTYYPISMKTEYKRYSVHFSPSSDMAIQVALSYGSEKTTNDEKNEDSENKSPNAKAPYLERSLDEEGRKQKMLREAGKDITSGTAIAIDAKLQVTGDLQSSLTLTAAVAGSHVDKKSRALLYASARLLDQQDLYISAGIETKIPHVESLSYEETLEANGKSEFDIEFHYGQGDGSDIPNRHGLKVQGSLMQTDERKNEIRQSREAQDCNEHSRDGNRMTEACEKVNKRAASVDAGDFVVTFENEPYLKLAILDALDSAERMSHNLINSHKNRKDREDDNKMRFDFKLSSDNKKMDVGVKTSEGKLHLKDIKLTRKGYDTFRNGEESLLEDERDSELDGICSIDKTEINTFDNHRYPIHLGKCWHVVMTPYPIKNADEPESKKSLPGDMRVSVLTRDNENGQKELKITIGNKVIDLTPSGSSEPEVKVNGKNVRYSKTKSHIEENSNREIVFELFEVGKKSVKLVSDKYDVEVTYDGFRARVTVGDQYRNSIKGLCGNNDGEPENDQQTPKGCMLQKPDEFAATYALVNDDQCSGPARKLAEDAKSSECTYTRIQPGNVVSDEEAGRKNKNDSKEEAQKAENEQRCTIHRTKTIFTDHEICFSLRPLPACSSKCKPKDMKRKAIQFHCVPRNSASEKVAQRIEDGANPDLTQKDLSKTVDMSIPLGCKP</sequence>
<dbReference type="Proteomes" id="UP001239111">
    <property type="component" value="Chromosome 2"/>
</dbReference>
<comment type="caution">
    <text evidence="1">The sequence shown here is derived from an EMBL/GenBank/DDBJ whole genome shotgun (WGS) entry which is preliminary data.</text>
</comment>
<name>A0ACC2PB72_9HYME</name>